<evidence type="ECO:0000313" key="3">
    <source>
        <dbReference type="EMBL" id="SMG33305.1"/>
    </source>
</evidence>
<accession>A0A1X7JZT2</accession>
<organism evidence="3 4">
    <name type="scientific">Marivirga sericea</name>
    <dbReference type="NCBI Taxonomy" id="1028"/>
    <lineage>
        <taxon>Bacteria</taxon>
        <taxon>Pseudomonadati</taxon>
        <taxon>Bacteroidota</taxon>
        <taxon>Cytophagia</taxon>
        <taxon>Cytophagales</taxon>
        <taxon>Marivirgaceae</taxon>
        <taxon>Marivirga</taxon>
    </lineage>
</organism>
<name>A0A1X7JZT2_9BACT</name>
<keyword evidence="4" id="KW-1185">Reference proteome</keyword>
<dbReference type="EC" id="2.7.13.3" evidence="2"/>
<dbReference type="STRING" id="1028.SAMN05661096_02085"/>
<reference evidence="4" key="1">
    <citation type="submission" date="2017-04" db="EMBL/GenBank/DDBJ databases">
        <authorList>
            <person name="Varghese N."/>
            <person name="Submissions S."/>
        </authorList>
    </citation>
    <scope>NUCLEOTIDE SEQUENCE [LARGE SCALE GENOMIC DNA]</scope>
    <source>
        <strain evidence="4">DSM 4125</strain>
    </source>
</reference>
<dbReference type="CDD" id="cd00082">
    <property type="entry name" value="HisKA"/>
    <property type="match status" value="1"/>
</dbReference>
<evidence type="ECO:0000313" key="4">
    <source>
        <dbReference type="Proteomes" id="UP000193804"/>
    </source>
</evidence>
<dbReference type="EMBL" id="FXAW01000004">
    <property type="protein sequence ID" value="SMG33305.1"/>
    <property type="molecule type" value="Genomic_DNA"/>
</dbReference>
<protein>
    <recommendedName>
        <fullName evidence="2">histidine kinase</fullName>
        <ecNumber evidence="2">2.7.13.3</ecNumber>
    </recommendedName>
</protein>
<dbReference type="InterPro" id="IPR003661">
    <property type="entry name" value="HisK_dim/P_dom"/>
</dbReference>
<comment type="catalytic activity">
    <reaction evidence="1">
        <text>ATP + protein L-histidine = ADP + protein N-phospho-L-histidine.</text>
        <dbReference type="EC" id="2.7.13.3"/>
    </reaction>
</comment>
<evidence type="ECO:0000256" key="1">
    <source>
        <dbReference type="ARBA" id="ARBA00000085"/>
    </source>
</evidence>
<dbReference type="RefSeq" id="WP_085517002.1">
    <property type="nucleotide sequence ID" value="NZ_FXAW01000004.1"/>
</dbReference>
<gene>
    <name evidence="3" type="ORF">SAMN05661096_02085</name>
</gene>
<evidence type="ECO:0000256" key="2">
    <source>
        <dbReference type="ARBA" id="ARBA00012438"/>
    </source>
</evidence>
<dbReference type="OrthoDB" id="9811889at2"/>
<sequence length="357" mass="42319">MSLPKTFDNPYFQPRHQILHEKMNPVLKMLCELSQASQSFLILWEDDYHQLYDLEKEAHFHLNIDHQIFSVRFSKLNQEVIYVPNLKFHTLFQNISFFKSYTDNEQLLIYPILDRNNKVKGIAGIVLTQVIDSAFDQLMKHMDSIGTYLNHLYLDFFDSQRRELPGYLNMENLPTSFFEFEVDADQELHYNHFSKNLIRKHPGFSNDCSAEKRVANVLSMPIADFYSLIQKIRDNQSMEYVYSCSNNLGEKKYFIVRLHISRVQEGRYRCLGVLEDFTIQKAYGSVLDQMIFDISHVMRRPVVTMKGLTNLIDIDKFEKDDLRHIAEKIKSVSEEMEEYIRAMFKIYEAKQEAIYHL</sequence>
<dbReference type="GO" id="GO:0000155">
    <property type="term" value="F:phosphorelay sensor kinase activity"/>
    <property type="evidence" value="ECO:0007669"/>
    <property type="project" value="InterPro"/>
</dbReference>
<dbReference type="Proteomes" id="UP000193804">
    <property type="component" value="Unassembled WGS sequence"/>
</dbReference>
<dbReference type="SUPFAM" id="SSF55781">
    <property type="entry name" value="GAF domain-like"/>
    <property type="match status" value="1"/>
</dbReference>
<dbReference type="AlphaFoldDB" id="A0A1X7JZT2"/>
<proteinExistence type="predicted"/>